<sequence length="284" mass="32361">MFFQQVTYNIPVVIWLMESYPRHPPLVFVNPTRDMIIKRPHAYVDPSVQIQWCLRTRCQWGLQGIARPAIPPRVYPQSPYGSSGGRIPPPSPQRPLAVTEDPSDVFKRNAINKLVESLHSDIGALRKTRETEMEGLFNAQAVLRQREEQLSKGLREMQDEKEGLEQQLQMVLMNTDILEGWLRENKGKMANMGNVNVDDAFEPCDALSKQMLECTASDLAIEDVIYSLDKAVQEGSIPTDQYLRNVRLLSREQFFHRATSSKVRAAQMQAQVTSMANRASQYVV</sequence>
<reference evidence="12 13" key="1">
    <citation type="submission" date="2019-09" db="EMBL/GenBank/DDBJ databases">
        <title>A chromosome-level genome assembly of the Chinese tupelo Nyssa sinensis.</title>
        <authorList>
            <person name="Yang X."/>
            <person name="Kang M."/>
            <person name="Yang Y."/>
            <person name="Xiong H."/>
            <person name="Wang M."/>
            <person name="Zhang Z."/>
            <person name="Wang Z."/>
            <person name="Wu H."/>
            <person name="Ma T."/>
            <person name="Liu J."/>
            <person name="Xi Z."/>
        </authorList>
    </citation>
    <scope>NUCLEOTIDE SEQUENCE [LARGE SCALE GENOMIC DNA]</scope>
    <source>
        <strain evidence="12">J267</strain>
        <tissue evidence="12">Leaf</tissue>
    </source>
</reference>
<dbReference type="AlphaFoldDB" id="A0A5J5B3Z9"/>
<evidence type="ECO:0000313" key="13">
    <source>
        <dbReference type="Proteomes" id="UP000325577"/>
    </source>
</evidence>
<dbReference type="InterPro" id="IPR017916">
    <property type="entry name" value="SB_dom"/>
</dbReference>
<dbReference type="PANTHER" id="PTHR23306">
    <property type="entry name" value="TUMOR SUSCEPTIBILITY GENE 101 PROTEIN-RELATED"/>
    <property type="match status" value="1"/>
</dbReference>
<dbReference type="Pfam" id="PF09454">
    <property type="entry name" value="Vps23_core"/>
    <property type="match status" value="1"/>
</dbReference>
<keyword evidence="13" id="KW-1185">Reference proteome</keyword>
<comment type="similarity">
    <text evidence="2">Belongs to the ubiquitin-conjugating enzyme family. UEV subfamily.</text>
</comment>
<dbReference type="Gene3D" id="6.10.140.820">
    <property type="match status" value="1"/>
</dbReference>
<dbReference type="GO" id="GO:0043130">
    <property type="term" value="F:ubiquitin binding"/>
    <property type="evidence" value="ECO:0007669"/>
    <property type="project" value="TreeGrafter"/>
</dbReference>
<comment type="subcellular location">
    <subcellularLocation>
        <location evidence="1">Endosome</location>
    </subcellularLocation>
</comment>
<dbReference type="InterPro" id="IPR052070">
    <property type="entry name" value="ESCRT-I_UEV_domain"/>
</dbReference>
<evidence type="ECO:0000313" key="12">
    <source>
        <dbReference type="EMBL" id="KAA8537368.1"/>
    </source>
</evidence>
<keyword evidence="4" id="KW-0967">Endosome</keyword>
<dbReference type="SUPFAM" id="SSF140111">
    <property type="entry name" value="Endosomal sorting complex assembly domain"/>
    <property type="match status" value="1"/>
</dbReference>
<evidence type="ECO:0000256" key="5">
    <source>
        <dbReference type="ARBA" id="ARBA00022927"/>
    </source>
</evidence>
<dbReference type="PROSITE" id="PS51322">
    <property type="entry name" value="UEV"/>
    <property type="match status" value="1"/>
</dbReference>
<feature type="domain" description="UEV" evidence="11">
    <location>
        <begin position="1"/>
        <end position="95"/>
    </location>
</feature>
<dbReference type="PROSITE" id="PS51312">
    <property type="entry name" value="SB"/>
    <property type="match status" value="1"/>
</dbReference>
<keyword evidence="3 7" id="KW-0813">Transport</keyword>
<dbReference type="Pfam" id="PF05743">
    <property type="entry name" value="UEV"/>
    <property type="match status" value="1"/>
</dbReference>
<dbReference type="InterPro" id="IPR008883">
    <property type="entry name" value="UEV_N"/>
</dbReference>
<dbReference type="GO" id="GO:0000813">
    <property type="term" value="C:ESCRT I complex"/>
    <property type="evidence" value="ECO:0007669"/>
    <property type="project" value="TreeGrafter"/>
</dbReference>
<dbReference type="EMBL" id="CM018038">
    <property type="protein sequence ID" value="KAA8537368.1"/>
    <property type="molecule type" value="Genomic_DNA"/>
</dbReference>
<keyword evidence="5 7" id="KW-0653">Protein transport</keyword>
<dbReference type="GO" id="GO:0008333">
    <property type="term" value="P:endosome to lysosome transport"/>
    <property type="evidence" value="ECO:0007669"/>
    <property type="project" value="TreeGrafter"/>
</dbReference>
<gene>
    <name evidence="12" type="ORF">F0562_026945</name>
</gene>
<dbReference type="Proteomes" id="UP000325577">
    <property type="component" value="Linkage Group LG15"/>
</dbReference>
<evidence type="ECO:0000259" key="11">
    <source>
        <dbReference type="PROSITE" id="PS51322"/>
    </source>
</evidence>
<dbReference type="GO" id="GO:0015031">
    <property type="term" value="P:protein transport"/>
    <property type="evidence" value="ECO:0007669"/>
    <property type="project" value="UniProtKB-UniRule"/>
</dbReference>
<evidence type="ECO:0000256" key="3">
    <source>
        <dbReference type="ARBA" id="ARBA00022448"/>
    </source>
</evidence>
<keyword evidence="6 8" id="KW-0175">Coiled coil</keyword>
<organism evidence="12 13">
    <name type="scientific">Nyssa sinensis</name>
    <dbReference type="NCBI Taxonomy" id="561372"/>
    <lineage>
        <taxon>Eukaryota</taxon>
        <taxon>Viridiplantae</taxon>
        <taxon>Streptophyta</taxon>
        <taxon>Embryophyta</taxon>
        <taxon>Tracheophyta</taxon>
        <taxon>Spermatophyta</taxon>
        <taxon>Magnoliopsida</taxon>
        <taxon>eudicotyledons</taxon>
        <taxon>Gunneridae</taxon>
        <taxon>Pentapetalae</taxon>
        <taxon>asterids</taxon>
        <taxon>Cornales</taxon>
        <taxon>Nyssaceae</taxon>
        <taxon>Nyssa</taxon>
    </lineage>
</organism>
<evidence type="ECO:0000256" key="2">
    <source>
        <dbReference type="ARBA" id="ARBA00009594"/>
    </source>
</evidence>
<evidence type="ECO:0000256" key="1">
    <source>
        <dbReference type="ARBA" id="ARBA00004177"/>
    </source>
</evidence>
<evidence type="ECO:0000256" key="7">
    <source>
        <dbReference type="PROSITE-ProRule" id="PRU00644"/>
    </source>
</evidence>
<evidence type="ECO:0008006" key="14">
    <source>
        <dbReference type="Google" id="ProtNLM"/>
    </source>
</evidence>
<feature type="region of interest" description="Disordered" evidence="9">
    <location>
        <begin position="76"/>
        <end position="97"/>
    </location>
</feature>
<proteinExistence type="inferred from homology"/>
<evidence type="ECO:0000256" key="4">
    <source>
        <dbReference type="ARBA" id="ARBA00022753"/>
    </source>
</evidence>
<dbReference type="Gene3D" id="3.10.110.10">
    <property type="entry name" value="Ubiquitin Conjugating Enzyme"/>
    <property type="match status" value="1"/>
</dbReference>
<dbReference type="OrthoDB" id="306304at2759"/>
<dbReference type="InterPro" id="IPR016135">
    <property type="entry name" value="UBQ-conjugating_enzyme/RWD"/>
</dbReference>
<name>A0A5J5B3Z9_9ASTE</name>
<dbReference type="InterPro" id="IPR037202">
    <property type="entry name" value="ESCRT_assembly_dom"/>
</dbReference>
<dbReference type="SUPFAM" id="SSF54495">
    <property type="entry name" value="UBC-like"/>
    <property type="match status" value="1"/>
</dbReference>
<feature type="domain" description="SB" evidence="10">
    <location>
        <begin position="205"/>
        <end position="273"/>
    </location>
</feature>
<dbReference type="CDD" id="cd11685">
    <property type="entry name" value="UEV_TSG101-like"/>
    <property type="match status" value="1"/>
</dbReference>
<protein>
    <recommendedName>
        <fullName evidence="14">SB domain-containing protein</fullName>
    </recommendedName>
</protein>
<dbReference type="PANTHER" id="PTHR23306:SF3">
    <property type="entry name" value="TUMOR SUPPRESSOR PROTEIN 101"/>
    <property type="match status" value="1"/>
</dbReference>
<feature type="coiled-coil region" evidence="8">
    <location>
        <begin position="147"/>
        <end position="174"/>
    </location>
</feature>
<evidence type="ECO:0000256" key="6">
    <source>
        <dbReference type="ARBA" id="ARBA00023054"/>
    </source>
</evidence>
<accession>A0A5J5B3Z9</accession>
<evidence type="ECO:0000259" key="10">
    <source>
        <dbReference type="PROSITE" id="PS51312"/>
    </source>
</evidence>
<evidence type="ECO:0000256" key="8">
    <source>
        <dbReference type="SAM" id="Coils"/>
    </source>
</evidence>
<evidence type="ECO:0000256" key="9">
    <source>
        <dbReference type="SAM" id="MobiDB-lite"/>
    </source>
</evidence>